<feature type="domain" description="Siphovirus-type tail component RIFT-related" evidence="1">
    <location>
        <begin position="11"/>
        <end position="130"/>
    </location>
</feature>
<name>A0A098M2M8_9BACL</name>
<dbReference type="eggNOG" id="COG4722">
    <property type="taxonomic scope" value="Bacteria"/>
</dbReference>
<sequence length="285" mass="31833">MQKLSYTNDRGGKVVFENLRPFILSHIDGIGSVDTDVRKTTGPFQDGSTVYRVAIKDRLLSIQGAILANSRDELYALRRQLSQILNPKIMGQLVYQNDDRAYTIGGIAESGPIWGERYANNQLFTASFLCPDPYLLDEFDSSDLIATWIGGLSFPVRFPNQFATRGAKSVNVINEGDVDTPVRIEIYGPATNPCITNHSIDRYIKVNRVLLSGDKLTITTHFGNKRVEIQAPNGSKVNVLHWIDPNSSLWSLQPGDNIVKYTSDDPEGIEPFAISINYRNRYFGA</sequence>
<gene>
    <name evidence="5" type="ORF">PWYN_02970</name>
    <name evidence="4" type="ORF">PWYN_15750</name>
    <name evidence="3" type="ORF">PWYN_15805</name>
</gene>
<dbReference type="Pfam" id="PF05709">
    <property type="entry name" value="Sipho_tail"/>
    <property type="match status" value="1"/>
</dbReference>
<evidence type="ECO:0000313" key="5">
    <source>
        <dbReference type="EMBL" id="KGE21107.1"/>
    </source>
</evidence>
<dbReference type="InterPro" id="IPR054738">
    <property type="entry name" value="Siphovirus-type_tail_C"/>
</dbReference>
<evidence type="ECO:0000259" key="1">
    <source>
        <dbReference type="Pfam" id="PF05709"/>
    </source>
</evidence>
<evidence type="ECO:0000259" key="2">
    <source>
        <dbReference type="Pfam" id="PF22768"/>
    </source>
</evidence>
<evidence type="ECO:0008006" key="7">
    <source>
        <dbReference type="Google" id="ProtNLM"/>
    </source>
</evidence>
<dbReference type="EMBL" id="JQCR01000001">
    <property type="protein sequence ID" value="KGE21107.1"/>
    <property type="molecule type" value="Genomic_DNA"/>
</dbReference>
<comment type="caution">
    <text evidence="3">The sequence shown here is derived from an EMBL/GenBank/DDBJ whole genome shotgun (WGS) entry which is preliminary data.</text>
</comment>
<dbReference type="InterPro" id="IPR008841">
    <property type="entry name" value="Siphovirus-type_tail_N"/>
</dbReference>
<dbReference type="RefSeq" id="WP_036648066.1">
    <property type="nucleotide sequence ID" value="NZ_JQCR01000001.1"/>
</dbReference>
<proteinExistence type="predicted"/>
<dbReference type="STRING" id="268407.PWYN_02970"/>
<dbReference type="EMBL" id="JQCR01000003">
    <property type="protein sequence ID" value="KGE16231.1"/>
    <property type="molecule type" value="Genomic_DNA"/>
</dbReference>
<dbReference type="Pfam" id="PF22768">
    <property type="entry name" value="SPP1_Dit"/>
    <property type="match status" value="1"/>
</dbReference>
<reference evidence="3 6" key="2">
    <citation type="submission" date="2014-10" db="EMBL/GenBank/DDBJ databases">
        <title>Comparative genomics of the Paenibacillus odorifer group.</title>
        <authorList>
            <person name="Tsai Y.-C."/>
            <person name="Martin N."/>
            <person name="Korlach J."/>
            <person name="Wiedmann M."/>
        </authorList>
    </citation>
    <scope>NUCLEOTIDE SEQUENCE [LARGE SCALE GENOMIC DNA]</scope>
    <source>
        <strain evidence="3 6">DSM 18334</strain>
    </source>
</reference>
<dbReference type="Gene3D" id="2.60.120.860">
    <property type="match status" value="1"/>
</dbReference>
<dbReference type="Gene3D" id="2.40.30.200">
    <property type="match status" value="1"/>
</dbReference>
<feature type="domain" description="Siphovirus-type tail component C-terminal" evidence="2">
    <location>
        <begin position="176"/>
        <end position="282"/>
    </location>
</feature>
<dbReference type="Proteomes" id="UP000029734">
    <property type="component" value="Unassembled WGS sequence"/>
</dbReference>
<evidence type="ECO:0000313" key="3">
    <source>
        <dbReference type="EMBL" id="KGE16231.1"/>
    </source>
</evidence>
<evidence type="ECO:0000313" key="6">
    <source>
        <dbReference type="Proteomes" id="UP000029734"/>
    </source>
</evidence>
<dbReference type="EMBL" id="JQCR01000002">
    <property type="protein sequence ID" value="KGE20633.1"/>
    <property type="molecule type" value="Genomic_DNA"/>
</dbReference>
<protein>
    <recommendedName>
        <fullName evidence="7">Phage tail protein</fullName>
    </recommendedName>
</protein>
<organism evidence="3 6">
    <name type="scientific">Paenibacillus wynnii</name>
    <dbReference type="NCBI Taxonomy" id="268407"/>
    <lineage>
        <taxon>Bacteria</taxon>
        <taxon>Bacillati</taxon>
        <taxon>Bacillota</taxon>
        <taxon>Bacilli</taxon>
        <taxon>Bacillales</taxon>
        <taxon>Paenibacillaceae</taxon>
        <taxon>Paenibacillus</taxon>
    </lineage>
</organism>
<evidence type="ECO:0000313" key="4">
    <source>
        <dbReference type="EMBL" id="KGE20633.1"/>
    </source>
</evidence>
<dbReference type="OrthoDB" id="2079081at2"/>
<reference evidence="3 6" key="1">
    <citation type="submission" date="2014-08" db="EMBL/GenBank/DDBJ databases">
        <authorList>
            <person name="den Bakker H.C."/>
        </authorList>
    </citation>
    <scope>NUCLEOTIDE SEQUENCE [LARGE SCALE GENOMIC DNA]</scope>
    <source>
        <strain evidence="3 6">DSM 18334</strain>
    </source>
</reference>
<dbReference type="AlphaFoldDB" id="A0A098M2M8"/>
<accession>A0A098M2M8</accession>
<keyword evidence="6" id="KW-1185">Reference proteome</keyword>